<comment type="caution">
    <text evidence="9">The sequence shown here is derived from an EMBL/GenBank/DDBJ whole genome shotgun (WGS) entry which is preliminary data.</text>
</comment>
<dbReference type="Proteomes" id="UP000297396">
    <property type="component" value="Unassembled WGS sequence"/>
</dbReference>
<dbReference type="Pfam" id="PF02631">
    <property type="entry name" value="RecX_HTH2"/>
    <property type="match status" value="1"/>
</dbReference>
<evidence type="ECO:0000313" key="9">
    <source>
        <dbReference type="EMBL" id="TFV13169.1"/>
    </source>
</evidence>
<evidence type="ECO:0000259" key="6">
    <source>
        <dbReference type="Pfam" id="PF02631"/>
    </source>
</evidence>
<comment type="function">
    <text evidence="5">Modulates RecA activity.</text>
</comment>
<sequence length="152" mass="18216">MTQKYSAQSYVLYLLAKREYSQAELRQKLRQKAYPEDDIEPALARAVENGCQSDERFCAVFIRYRAQQGYGPRRLKQELRQKGIADWLLTQALDNAEIDWFALAEKMFEKKRPAVWDYKAKQKMWRYLVSRGFYQDHFDHLMNGDYAEDHLF</sequence>
<dbReference type="GO" id="GO:0006282">
    <property type="term" value="P:regulation of DNA repair"/>
    <property type="evidence" value="ECO:0007669"/>
    <property type="project" value="UniProtKB-UniRule"/>
</dbReference>
<dbReference type="HAMAP" id="MF_01114">
    <property type="entry name" value="RecX"/>
    <property type="match status" value="1"/>
</dbReference>
<evidence type="ECO:0000256" key="3">
    <source>
        <dbReference type="ARBA" id="ARBA00018111"/>
    </source>
</evidence>
<dbReference type="InterPro" id="IPR053926">
    <property type="entry name" value="RecX_HTH_1st"/>
</dbReference>
<dbReference type="GO" id="GO:0005737">
    <property type="term" value="C:cytoplasm"/>
    <property type="evidence" value="ECO:0007669"/>
    <property type="project" value="UniProtKB-SubCell"/>
</dbReference>
<evidence type="ECO:0000259" key="8">
    <source>
        <dbReference type="Pfam" id="PF21982"/>
    </source>
</evidence>
<comment type="similarity">
    <text evidence="2 5">Belongs to the RecX family.</text>
</comment>
<dbReference type="InterPro" id="IPR036388">
    <property type="entry name" value="WH-like_DNA-bd_sf"/>
</dbReference>
<dbReference type="InterPro" id="IPR003783">
    <property type="entry name" value="Regulatory_RecX"/>
</dbReference>
<dbReference type="PANTHER" id="PTHR33602:SF1">
    <property type="entry name" value="REGULATORY PROTEIN RECX FAMILY PROTEIN"/>
    <property type="match status" value="1"/>
</dbReference>
<evidence type="ECO:0000256" key="5">
    <source>
        <dbReference type="HAMAP-Rule" id="MF_01114"/>
    </source>
</evidence>
<reference evidence="9 10" key="1">
    <citation type="submission" date="2019-03" db="EMBL/GenBank/DDBJ databases">
        <title>Diversity of the mouse oral microbiome.</title>
        <authorList>
            <person name="Joseph S."/>
            <person name="Aduse-Opoku J."/>
            <person name="Curtis M."/>
            <person name="Wade W."/>
            <person name="Hashim A."/>
        </authorList>
    </citation>
    <scope>NUCLEOTIDE SEQUENCE [LARGE SCALE GENOMIC DNA]</scope>
    <source>
        <strain evidence="9 10">WT12</strain>
    </source>
</reference>
<dbReference type="PANTHER" id="PTHR33602">
    <property type="entry name" value="REGULATORY PROTEIN RECX FAMILY PROTEIN"/>
    <property type="match status" value="1"/>
</dbReference>
<evidence type="ECO:0000256" key="2">
    <source>
        <dbReference type="ARBA" id="ARBA00009695"/>
    </source>
</evidence>
<dbReference type="EMBL" id="SPPA01000002">
    <property type="protein sequence ID" value="TFV13169.1"/>
    <property type="molecule type" value="Genomic_DNA"/>
</dbReference>
<proteinExistence type="inferred from homology"/>
<evidence type="ECO:0000256" key="4">
    <source>
        <dbReference type="ARBA" id="ARBA00022490"/>
    </source>
</evidence>
<evidence type="ECO:0000256" key="1">
    <source>
        <dbReference type="ARBA" id="ARBA00004496"/>
    </source>
</evidence>
<dbReference type="RefSeq" id="WP_135054245.1">
    <property type="nucleotide sequence ID" value="NZ_JADGLC010000002.1"/>
</dbReference>
<dbReference type="OrthoDB" id="7066780at2"/>
<gene>
    <name evidence="5 9" type="primary">recX</name>
    <name evidence="9" type="ORF">E4T80_01315</name>
</gene>
<dbReference type="Pfam" id="PF21981">
    <property type="entry name" value="RecX_HTH3"/>
    <property type="match status" value="1"/>
</dbReference>
<name>A0A4Y9K7M5_9PAST</name>
<feature type="domain" description="RecX second three-helical" evidence="6">
    <location>
        <begin position="53"/>
        <end position="93"/>
    </location>
</feature>
<evidence type="ECO:0000259" key="7">
    <source>
        <dbReference type="Pfam" id="PF21981"/>
    </source>
</evidence>
<dbReference type="Gene3D" id="1.10.10.10">
    <property type="entry name" value="Winged helix-like DNA-binding domain superfamily/Winged helix DNA-binding domain"/>
    <property type="match status" value="3"/>
</dbReference>
<comment type="subcellular location">
    <subcellularLocation>
        <location evidence="1 5">Cytoplasm</location>
    </subcellularLocation>
</comment>
<organism evidence="9 10">
    <name type="scientific">Muribacter muris</name>
    <dbReference type="NCBI Taxonomy" id="67855"/>
    <lineage>
        <taxon>Bacteria</taxon>
        <taxon>Pseudomonadati</taxon>
        <taxon>Pseudomonadota</taxon>
        <taxon>Gammaproteobacteria</taxon>
        <taxon>Pasteurellales</taxon>
        <taxon>Pasteurellaceae</taxon>
        <taxon>Muribacter</taxon>
    </lineage>
</organism>
<evidence type="ECO:0000313" key="10">
    <source>
        <dbReference type="Proteomes" id="UP000297396"/>
    </source>
</evidence>
<dbReference type="InterPro" id="IPR053924">
    <property type="entry name" value="RecX_HTH_2nd"/>
</dbReference>
<protein>
    <recommendedName>
        <fullName evidence="3 5">Regulatory protein RecX</fullName>
    </recommendedName>
</protein>
<dbReference type="AlphaFoldDB" id="A0A4Y9K7M5"/>
<accession>A0A4Y9K7M5</accession>
<dbReference type="NCBIfam" id="NF001057">
    <property type="entry name" value="PRK00117.3-3"/>
    <property type="match status" value="1"/>
</dbReference>
<feature type="domain" description="RecX first three-helical" evidence="8">
    <location>
        <begin position="9"/>
        <end position="45"/>
    </location>
</feature>
<feature type="domain" description="RecX third three-helical" evidence="7">
    <location>
        <begin position="102"/>
        <end position="137"/>
    </location>
</feature>
<keyword evidence="4 5" id="KW-0963">Cytoplasm</keyword>
<dbReference type="Pfam" id="PF21982">
    <property type="entry name" value="RecX_HTH1"/>
    <property type="match status" value="1"/>
</dbReference>
<dbReference type="InterPro" id="IPR053925">
    <property type="entry name" value="RecX_HTH_3rd"/>
</dbReference>